<dbReference type="Pfam" id="PF07484">
    <property type="entry name" value="Collar"/>
    <property type="match status" value="1"/>
</dbReference>
<gene>
    <name evidence="2" type="ORF">EQ836_12470</name>
</gene>
<protein>
    <submittedName>
        <fullName evidence="2">Phage tail protein</fullName>
    </submittedName>
</protein>
<evidence type="ECO:0000313" key="2">
    <source>
        <dbReference type="EMBL" id="TRO18368.1"/>
    </source>
</evidence>
<evidence type="ECO:0000259" key="1">
    <source>
        <dbReference type="Pfam" id="PF07484"/>
    </source>
</evidence>
<dbReference type="InterPro" id="IPR011083">
    <property type="entry name" value="Phage_tail_collar_dom"/>
</dbReference>
<dbReference type="Gene3D" id="3.90.1340.10">
    <property type="entry name" value="Phage tail collar domain"/>
    <property type="match status" value="1"/>
</dbReference>
<dbReference type="RefSeq" id="WP_143501701.1">
    <property type="nucleotide sequence ID" value="NZ_SCFV01000005.1"/>
</dbReference>
<dbReference type="InterPro" id="IPR037053">
    <property type="entry name" value="Phage_tail_collar_dom_sf"/>
</dbReference>
<dbReference type="Proteomes" id="UP000317327">
    <property type="component" value="Unassembled WGS sequence"/>
</dbReference>
<proteinExistence type="predicted"/>
<sequence>MSEPFIGEIKMFAGNYAPRNYALCQGQLLAVNQNQALFALIGTTYGGNGSTTFGLPDLQGRVPVGWGQGAGLQPVTFGEKAGAQSVTLTSTQLPPQAIAGNVSIAIPASTADAGTDTPSNTAYLAKSIDGAGSGAEPYVYTTTAPAQGQTLAPFNAPIVAQTSGGGQAFSVLNPFQAVSFIIALTGIWPSRN</sequence>
<dbReference type="SUPFAM" id="SSF88874">
    <property type="entry name" value="Receptor-binding domain of short tail fibre protein gp12"/>
    <property type="match status" value="1"/>
</dbReference>
<evidence type="ECO:0000313" key="3">
    <source>
        <dbReference type="Proteomes" id="UP000317327"/>
    </source>
</evidence>
<organism evidence="2 3">
    <name type="scientific">Ectopseudomonas mendocina</name>
    <name type="common">Pseudomonas mendocina</name>
    <dbReference type="NCBI Taxonomy" id="300"/>
    <lineage>
        <taxon>Bacteria</taxon>
        <taxon>Pseudomonadati</taxon>
        <taxon>Pseudomonadota</taxon>
        <taxon>Gammaproteobacteria</taxon>
        <taxon>Pseudomonadales</taxon>
        <taxon>Pseudomonadaceae</taxon>
        <taxon>Ectopseudomonas</taxon>
    </lineage>
</organism>
<feature type="domain" description="Phage tail collar" evidence="1">
    <location>
        <begin position="7"/>
        <end position="63"/>
    </location>
</feature>
<name>A0ABD7RW23_ECTME</name>
<comment type="caution">
    <text evidence="2">The sequence shown here is derived from an EMBL/GenBank/DDBJ whole genome shotgun (WGS) entry which is preliminary data.</text>
</comment>
<accession>A0ABD7RW23</accession>
<reference evidence="2 3" key="1">
    <citation type="submission" date="2019-01" db="EMBL/GenBank/DDBJ databases">
        <title>Whole genome shotgun sequencing of Pseudomonas spp. isolated by its ability to degrade furfural.</title>
        <authorList>
            <person name="Donoso R."/>
            <person name="Farkas C."/>
            <person name="Villegas P."/>
            <person name="Gonzales-Toro F."/>
            <person name="Guajardo-Parra M."/>
            <person name="Araya-Nail M."/>
            <person name="Morgante V."/>
            <person name="Perez-Pantoja D."/>
        </authorList>
    </citation>
    <scope>NUCLEOTIDE SEQUENCE [LARGE SCALE GENOMIC DNA]</scope>
    <source>
        <strain evidence="2 3">VN231</strain>
    </source>
</reference>
<dbReference type="EMBL" id="SCFV01000005">
    <property type="protein sequence ID" value="TRO18368.1"/>
    <property type="molecule type" value="Genomic_DNA"/>
</dbReference>
<dbReference type="AlphaFoldDB" id="A0ABD7RW23"/>